<keyword evidence="1 2" id="KW-0732">Signal</keyword>
<dbReference type="InterPro" id="IPR027385">
    <property type="entry name" value="Beta-barrel_OMP"/>
</dbReference>
<dbReference type="Gene3D" id="2.40.160.20">
    <property type="match status" value="1"/>
</dbReference>
<dbReference type="InterPro" id="IPR011250">
    <property type="entry name" value="OMP/PagP_B-barrel"/>
</dbReference>
<organism evidence="4">
    <name type="scientific">uncultured Dysgonomonas sp</name>
    <dbReference type="NCBI Taxonomy" id="206096"/>
    <lineage>
        <taxon>Bacteria</taxon>
        <taxon>Pseudomonadati</taxon>
        <taxon>Bacteroidota</taxon>
        <taxon>Bacteroidia</taxon>
        <taxon>Bacteroidales</taxon>
        <taxon>Dysgonomonadaceae</taxon>
        <taxon>Dysgonomonas</taxon>
        <taxon>environmental samples</taxon>
    </lineage>
</organism>
<evidence type="ECO:0000259" key="3">
    <source>
        <dbReference type="Pfam" id="PF13505"/>
    </source>
</evidence>
<feature type="signal peptide" evidence="2">
    <location>
        <begin position="1"/>
        <end position="19"/>
    </location>
</feature>
<dbReference type="EMBL" id="FLUL01000001">
    <property type="protein sequence ID" value="SBW07776.1"/>
    <property type="molecule type" value="Genomic_DNA"/>
</dbReference>
<name>A0A212K7Y0_9BACT</name>
<gene>
    <name evidence="4" type="ORF">KL86DYS2_13223</name>
</gene>
<dbReference type="RefSeq" id="WP_006843370.1">
    <property type="nucleotide sequence ID" value="NZ_LT599021.1"/>
</dbReference>
<protein>
    <recommendedName>
        <fullName evidence="3">Outer membrane protein beta-barrel domain-containing protein</fullName>
    </recommendedName>
</protein>
<evidence type="ECO:0000256" key="2">
    <source>
        <dbReference type="SAM" id="SignalP"/>
    </source>
</evidence>
<evidence type="ECO:0000313" key="4">
    <source>
        <dbReference type="EMBL" id="SBW07776.1"/>
    </source>
</evidence>
<reference evidence="4" key="1">
    <citation type="submission" date="2016-04" db="EMBL/GenBank/DDBJ databases">
        <authorList>
            <person name="Evans L.H."/>
            <person name="Alamgir A."/>
            <person name="Owens N."/>
            <person name="Weber N.D."/>
            <person name="Virtaneva K."/>
            <person name="Barbian K."/>
            <person name="Babar A."/>
            <person name="Rosenke K."/>
        </authorList>
    </citation>
    <scope>NUCLEOTIDE SEQUENCE</scope>
    <source>
        <strain evidence="4">86-2</strain>
    </source>
</reference>
<dbReference type="Pfam" id="PF13505">
    <property type="entry name" value="OMP_b-brl"/>
    <property type="match status" value="1"/>
</dbReference>
<feature type="chain" id="PRO_5011121496" description="Outer membrane protein beta-barrel domain-containing protein" evidence="2">
    <location>
        <begin position="20"/>
        <end position="159"/>
    </location>
</feature>
<dbReference type="SUPFAM" id="SSF56925">
    <property type="entry name" value="OMPA-like"/>
    <property type="match status" value="1"/>
</dbReference>
<dbReference type="AlphaFoldDB" id="A0A212K7Y0"/>
<feature type="domain" description="Outer membrane protein beta-barrel" evidence="3">
    <location>
        <begin position="31"/>
        <end position="159"/>
    </location>
</feature>
<proteinExistence type="predicted"/>
<sequence>MKKVLFVFMFALLAIGVQAQQGSKAIMPKLGYQTEFERLGLGVEGRYFLTNNIRIAPGLTFLVPNNNITGLDVDINVHYVFPIEGVQGLALYPFVGGAMLNNRISVSGVSASDTSFGLNIGAGAQYDVTDNGYVNFEFKYTFVEGSDPAYFMLGYGIRF</sequence>
<dbReference type="GeneID" id="78082643"/>
<accession>A0A212K7Y0</accession>
<evidence type="ECO:0000256" key="1">
    <source>
        <dbReference type="ARBA" id="ARBA00022729"/>
    </source>
</evidence>